<dbReference type="EMBL" id="JARKIF010000158">
    <property type="protein sequence ID" value="KAJ7603281.1"/>
    <property type="molecule type" value="Genomic_DNA"/>
</dbReference>
<organism evidence="1 2">
    <name type="scientific">Roridomyces roridus</name>
    <dbReference type="NCBI Taxonomy" id="1738132"/>
    <lineage>
        <taxon>Eukaryota</taxon>
        <taxon>Fungi</taxon>
        <taxon>Dikarya</taxon>
        <taxon>Basidiomycota</taxon>
        <taxon>Agaricomycotina</taxon>
        <taxon>Agaricomycetes</taxon>
        <taxon>Agaricomycetidae</taxon>
        <taxon>Agaricales</taxon>
        <taxon>Marasmiineae</taxon>
        <taxon>Mycenaceae</taxon>
        <taxon>Roridomyces</taxon>
    </lineage>
</organism>
<sequence length="289" mass="32026">MASLNASQYKSELDLDAAGYWQYVDGPAYNPPVIPKLKRTEQIHGIDANGAAATITIPGNEAAVAAAEQQARAWLDGDKKALAIIARAVPSAKLYVVKDCKSAHEAWKALKNEYEPANAIAAVTIKQQILSFQCGAHDNPVEWRQTIVQLYQKLRDTDPLMMPDNEFAKHLVTLMTTSEAWRYCRDTLRDKVRQGEAMQTPVSSAAVLQRLKTEEVEMGIAPSMIAINALKVGKGKSRDTGDAQRTTLRATQGVQQQVLRDSPWPSHRGLLLLWWGKSRQIPRQLQGQT</sequence>
<comment type="caution">
    <text evidence="1">The sequence shown here is derived from an EMBL/GenBank/DDBJ whole genome shotgun (WGS) entry which is preliminary data.</text>
</comment>
<dbReference type="Pfam" id="PF14223">
    <property type="entry name" value="Retrotran_gag_2"/>
    <property type="match status" value="1"/>
</dbReference>
<dbReference type="Proteomes" id="UP001221142">
    <property type="component" value="Unassembled WGS sequence"/>
</dbReference>
<evidence type="ECO:0008006" key="3">
    <source>
        <dbReference type="Google" id="ProtNLM"/>
    </source>
</evidence>
<name>A0AAD7AXH8_9AGAR</name>
<gene>
    <name evidence="1" type="ORF">FB45DRAFT_984396</name>
</gene>
<evidence type="ECO:0000313" key="1">
    <source>
        <dbReference type="EMBL" id="KAJ7603281.1"/>
    </source>
</evidence>
<reference evidence="1" key="1">
    <citation type="submission" date="2023-03" db="EMBL/GenBank/DDBJ databases">
        <title>Massive genome expansion in bonnet fungi (Mycena s.s.) driven by repeated elements and novel gene families across ecological guilds.</title>
        <authorList>
            <consortium name="Lawrence Berkeley National Laboratory"/>
            <person name="Harder C.B."/>
            <person name="Miyauchi S."/>
            <person name="Viragh M."/>
            <person name="Kuo A."/>
            <person name="Thoen E."/>
            <person name="Andreopoulos B."/>
            <person name="Lu D."/>
            <person name="Skrede I."/>
            <person name="Drula E."/>
            <person name="Henrissat B."/>
            <person name="Morin E."/>
            <person name="Kohler A."/>
            <person name="Barry K."/>
            <person name="LaButti K."/>
            <person name="Morin E."/>
            <person name="Salamov A."/>
            <person name="Lipzen A."/>
            <person name="Mereny Z."/>
            <person name="Hegedus B."/>
            <person name="Baldrian P."/>
            <person name="Stursova M."/>
            <person name="Weitz H."/>
            <person name="Taylor A."/>
            <person name="Grigoriev I.V."/>
            <person name="Nagy L.G."/>
            <person name="Martin F."/>
            <person name="Kauserud H."/>
        </authorList>
    </citation>
    <scope>NUCLEOTIDE SEQUENCE</scope>
    <source>
        <strain evidence="1">9284</strain>
    </source>
</reference>
<proteinExistence type="predicted"/>
<evidence type="ECO:0000313" key="2">
    <source>
        <dbReference type="Proteomes" id="UP001221142"/>
    </source>
</evidence>
<keyword evidence="2" id="KW-1185">Reference proteome</keyword>
<dbReference type="AlphaFoldDB" id="A0AAD7AXH8"/>
<accession>A0AAD7AXH8</accession>
<protein>
    <recommendedName>
        <fullName evidence="3">Gag protein</fullName>
    </recommendedName>
</protein>